<dbReference type="GO" id="GO:0003676">
    <property type="term" value="F:nucleic acid binding"/>
    <property type="evidence" value="ECO:0007669"/>
    <property type="project" value="InterPro"/>
</dbReference>
<keyword evidence="2" id="KW-1185">Reference proteome</keyword>
<protein>
    <submittedName>
        <fullName evidence="1">Uncharacterized protein</fullName>
    </submittedName>
</protein>
<dbReference type="AlphaFoldDB" id="A0A4Y2KA09"/>
<dbReference type="EMBL" id="BGPR01113816">
    <property type="protein sequence ID" value="GBM99137.1"/>
    <property type="molecule type" value="Genomic_DNA"/>
</dbReference>
<dbReference type="PANTHER" id="PTHR47326">
    <property type="entry name" value="TRANSPOSABLE ELEMENT TC3 TRANSPOSASE-LIKE PROTEIN"/>
    <property type="match status" value="1"/>
</dbReference>
<dbReference type="OrthoDB" id="9986793at2759"/>
<comment type="caution">
    <text evidence="1">The sequence shown here is derived from an EMBL/GenBank/DDBJ whole genome shotgun (WGS) entry which is preliminary data.</text>
</comment>
<evidence type="ECO:0000313" key="1">
    <source>
        <dbReference type="EMBL" id="GBM99137.1"/>
    </source>
</evidence>
<dbReference type="Gene3D" id="3.30.420.10">
    <property type="entry name" value="Ribonuclease H-like superfamily/Ribonuclease H"/>
    <property type="match status" value="1"/>
</dbReference>
<dbReference type="PANTHER" id="PTHR47326:SF1">
    <property type="entry name" value="HTH PSQ-TYPE DOMAIN-CONTAINING PROTEIN"/>
    <property type="match status" value="1"/>
</dbReference>
<dbReference type="InterPro" id="IPR036397">
    <property type="entry name" value="RNaseH_sf"/>
</dbReference>
<sequence>MQPSIYKYRVQLHDVVHNQLRLYGYKLQLLHELKPDDKPRRRTFSGEMLQEMEEDKNFLQRVMFSDEATFHVSGIVNRHNTRIWGVQNPHTVLEQARDSPKVKCGLPHDRMNYRAFSEVIIRSDNYLYMLEIFAFPQIEDLQPNIIFQQDGTPPY</sequence>
<evidence type="ECO:0000313" key="2">
    <source>
        <dbReference type="Proteomes" id="UP000499080"/>
    </source>
</evidence>
<proteinExistence type="predicted"/>
<gene>
    <name evidence="1" type="ORF">AVEN_172401_1</name>
</gene>
<dbReference type="Proteomes" id="UP000499080">
    <property type="component" value="Unassembled WGS sequence"/>
</dbReference>
<accession>A0A4Y2KA09</accession>
<name>A0A4Y2KA09_ARAVE</name>
<reference evidence="1 2" key="1">
    <citation type="journal article" date="2019" name="Sci. Rep.">
        <title>Orb-weaving spider Araneus ventricosus genome elucidates the spidroin gene catalogue.</title>
        <authorList>
            <person name="Kono N."/>
            <person name="Nakamura H."/>
            <person name="Ohtoshi R."/>
            <person name="Moran D.A.P."/>
            <person name="Shinohara A."/>
            <person name="Yoshida Y."/>
            <person name="Fujiwara M."/>
            <person name="Mori M."/>
            <person name="Tomita M."/>
            <person name="Arakawa K."/>
        </authorList>
    </citation>
    <scope>NUCLEOTIDE SEQUENCE [LARGE SCALE GENOMIC DNA]</scope>
</reference>
<organism evidence="1 2">
    <name type="scientific">Araneus ventricosus</name>
    <name type="common">Orbweaver spider</name>
    <name type="synonym">Epeira ventricosa</name>
    <dbReference type="NCBI Taxonomy" id="182803"/>
    <lineage>
        <taxon>Eukaryota</taxon>
        <taxon>Metazoa</taxon>
        <taxon>Ecdysozoa</taxon>
        <taxon>Arthropoda</taxon>
        <taxon>Chelicerata</taxon>
        <taxon>Arachnida</taxon>
        <taxon>Araneae</taxon>
        <taxon>Araneomorphae</taxon>
        <taxon>Entelegynae</taxon>
        <taxon>Araneoidea</taxon>
        <taxon>Araneidae</taxon>
        <taxon>Araneus</taxon>
    </lineage>
</organism>